<dbReference type="InterPro" id="IPR011453">
    <property type="entry name" value="DUF1559"/>
</dbReference>
<evidence type="ECO:0000256" key="1">
    <source>
        <dbReference type="SAM" id="Phobius"/>
    </source>
</evidence>
<dbReference type="Proteomes" id="UP000320421">
    <property type="component" value="Chromosome"/>
</dbReference>
<evidence type="ECO:0000313" key="4">
    <source>
        <dbReference type="Proteomes" id="UP000320421"/>
    </source>
</evidence>
<name>A0A517PU77_9PLAN</name>
<dbReference type="EMBL" id="CP036266">
    <property type="protein sequence ID" value="QDT22929.1"/>
    <property type="molecule type" value="Genomic_DNA"/>
</dbReference>
<accession>A0A517PU77</accession>
<proteinExistence type="predicted"/>
<dbReference type="PANTHER" id="PTHR30093:SF2">
    <property type="entry name" value="TYPE II SECRETION SYSTEM PROTEIN H"/>
    <property type="match status" value="1"/>
</dbReference>
<dbReference type="Pfam" id="PF07596">
    <property type="entry name" value="SBP_bac_10"/>
    <property type="match status" value="1"/>
</dbReference>
<keyword evidence="4" id="KW-1185">Reference proteome</keyword>
<evidence type="ECO:0000259" key="2">
    <source>
        <dbReference type="Pfam" id="PF07596"/>
    </source>
</evidence>
<feature type="domain" description="DUF1559" evidence="2">
    <location>
        <begin position="46"/>
        <end position="120"/>
    </location>
</feature>
<sequence>MAKQKRFLIGVSEIITILVILAILTMLIIPETKQFVNGGHRERFRNQLKLVGLACHEYQAEYGCLPPVVISDERGRSIHSWRAMLLPWLESQGRTQPPAYVYTFNEPWFSPANRQAALDNANLFTMLVSTDDREVIQKSKLAAVIGAQTYWSPSGECRRLPLEANQDERHILLLEIPNLYGAWSQPNDVTLDEVLTLSKNQQFEPDGAHVLFDDGSVTWFAPEALTEATLRRLLCPFDAVKAEPAVENSP</sequence>
<keyword evidence="1" id="KW-1133">Transmembrane helix</keyword>
<dbReference type="InterPro" id="IPR045584">
    <property type="entry name" value="Pilin-like"/>
</dbReference>
<gene>
    <name evidence="3" type="ORF">HG66A1_47400</name>
</gene>
<keyword evidence="1" id="KW-0472">Membrane</keyword>
<dbReference type="PANTHER" id="PTHR30093">
    <property type="entry name" value="GENERAL SECRETION PATHWAY PROTEIN G"/>
    <property type="match status" value="1"/>
</dbReference>
<organism evidence="3 4">
    <name type="scientific">Gimesia chilikensis</name>
    <dbReference type="NCBI Taxonomy" id="2605989"/>
    <lineage>
        <taxon>Bacteria</taxon>
        <taxon>Pseudomonadati</taxon>
        <taxon>Planctomycetota</taxon>
        <taxon>Planctomycetia</taxon>
        <taxon>Planctomycetales</taxon>
        <taxon>Planctomycetaceae</taxon>
        <taxon>Gimesia</taxon>
    </lineage>
</organism>
<dbReference type="SUPFAM" id="SSF54523">
    <property type="entry name" value="Pili subunits"/>
    <property type="match status" value="1"/>
</dbReference>
<feature type="transmembrane region" description="Helical" evidence="1">
    <location>
        <begin position="7"/>
        <end position="29"/>
    </location>
</feature>
<dbReference type="AlphaFoldDB" id="A0A517PU77"/>
<keyword evidence="1" id="KW-0812">Transmembrane</keyword>
<reference evidence="3 4" key="1">
    <citation type="submission" date="2019-02" db="EMBL/GenBank/DDBJ databases">
        <title>Deep-cultivation of Planctomycetes and their phenomic and genomic characterization uncovers novel biology.</title>
        <authorList>
            <person name="Wiegand S."/>
            <person name="Jogler M."/>
            <person name="Boedeker C."/>
            <person name="Pinto D."/>
            <person name="Vollmers J."/>
            <person name="Rivas-Marin E."/>
            <person name="Kohn T."/>
            <person name="Peeters S.H."/>
            <person name="Heuer A."/>
            <person name="Rast P."/>
            <person name="Oberbeckmann S."/>
            <person name="Bunk B."/>
            <person name="Jeske O."/>
            <person name="Meyerdierks A."/>
            <person name="Storesund J.E."/>
            <person name="Kallscheuer N."/>
            <person name="Luecker S."/>
            <person name="Lage O.M."/>
            <person name="Pohl T."/>
            <person name="Merkel B.J."/>
            <person name="Hornburger P."/>
            <person name="Mueller R.-W."/>
            <person name="Bruemmer F."/>
            <person name="Labrenz M."/>
            <person name="Spormann A.M."/>
            <person name="Op den Camp H."/>
            <person name="Overmann J."/>
            <person name="Amann R."/>
            <person name="Jetten M.S.M."/>
            <person name="Mascher T."/>
            <person name="Medema M.H."/>
            <person name="Devos D.P."/>
            <person name="Kaster A.-K."/>
            <person name="Ovreas L."/>
            <person name="Rohde M."/>
            <person name="Galperin M.Y."/>
            <person name="Jogler C."/>
        </authorList>
    </citation>
    <scope>NUCLEOTIDE SEQUENCE [LARGE SCALE GENOMIC DNA]</scope>
    <source>
        <strain evidence="3 4">HG66A1</strain>
    </source>
</reference>
<protein>
    <recommendedName>
        <fullName evidence="2">DUF1559 domain-containing protein</fullName>
    </recommendedName>
</protein>
<dbReference type="RefSeq" id="WP_145189577.1">
    <property type="nucleotide sequence ID" value="NZ_CP036266.1"/>
</dbReference>
<dbReference type="OrthoDB" id="285651at2"/>
<evidence type="ECO:0000313" key="3">
    <source>
        <dbReference type="EMBL" id="QDT22929.1"/>
    </source>
</evidence>